<feature type="region of interest" description="Disordered" evidence="1">
    <location>
        <begin position="1"/>
        <end position="34"/>
    </location>
</feature>
<dbReference type="Gene3D" id="3.60.10.10">
    <property type="entry name" value="Endonuclease/exonuclease/phosphatase"/>
    <property type="match status" value="1"/>
</dbReference>
<name>A0A7N2M4A2_QUELO</name>
<dbReference type="PANTHER" id="PTHR33710">
    <property type="entry name" value="BNAC02G09200D PROTEIN"/>
    <property type="match status" value="1"/>
</dbReference>
<dbReference type="EnsemblPlants" id="QL07p020793:mrna">
    <property type="protein sequence ID" value="QL07p020793:mrna"/>
    <property type="gene ID" value="QL07p020793"/>
</dbReference>
<evidence type="ECO:0000256" key="1">
    <source>
        <dbReference type="SAM" id="MobiDB-lite"/>
    </source>
</evidence>
<dbReference type="Gramene" id="QL07p020793:mrna">
    <property type="protein sequence ID" value="QL07p020793:mrna"/>
    <property type="gene ID" value="QL07p020793"/>
</dbReference>
<feature type="compositionally biased region" description="Basic and acidic residues" evidence="1">
    <location>
        <begin position="13"/>
        <end position="23"/>
    </location>
</feature>
<dbReference type="AlphaFoldDB" id="A0A7N2M4A2"/>
<dbReference type="SUPFAM" id="SSF56219">
    <property type="entry name" value="DNase I-like"/>
    <property type="match status" value="1"/>
</dbReference>
<reference evidence="2" key="2">
    <citation type="submission" date="2021-01" db="UniProtKB">
        <authorList>
            <consortium name="EnsemblPlants"/>
        </authorList>
    </citation>
    <scope>IDENTIFICATION</scope>
</reference>
<sequence length="422" mass="47087">MLFMNAGIGEGSGTHEEEGKENLGSDNGKAHSSGAVLCPDNHHVGVSKVDPPGAESGTHAADVVLPPNPDDEVFQQHHLLGYNHFSPLSKMGLDINESVTPKLIWDVSLASGKGGEDYNLMDVTPLAFWDPNGGLNLATKDCETDGSFLEDELEPSEWVSTMIKGFGSFVGFPIACCERQCIDFFKKLEKVWEKQATIVNTRRVGISSQKGMRELKILISTVNYEGQSGRNTRGRLKASGVGFVCLSMNLKLLSWNGSPFVDWVALEAINTVRGILFMWDKRVFEQVDFMVGKFLVSIVLKGVADGFEWICLGVYGPTNGSLRDVLWAELDIVRSRWLLAWCLFGDFNIIRYPFSLAMFKFSDFIVKHSLVDLPLEGGEFTWFRDSDRPSKSRIDRVLVSVDWEDHFLDVTQRILPRVVSNH</sequence>
<evidence type="ECO:0000313" key="3">
    <source>
        <dbReference type="Proteomes" id="UP000594261"/>
    </source>
</evidence>
<dbReference type="PANTHER" id="PTHR33710:SF71">
    <property type="entry name" value="ENDONUCLEASE_EXONUCLEASE_PHOSPHATASE DOMAIN-CONTAINING PROTEIN"/>
    <property type="match status" value="1"/>
</dbReference>
<dbReference type="Proteomes" id="UP000594261">
    <property type="component" value="Chromosome 7"/>
</dbReference>
<dbReference type="EMBL" id="LRBV02000007">
    <property type="status" value="NOT_ANNOTATED_CDS"/>
    <property type="molecule type" value="Genomic_DNA"/>
</dbReference>
<keyword evidence="3" id="KW-1185">Reference proteome</keyword>
<organism evidence="2 3">
    <name type="scientific">Quercus lobata</name>
    <name type="common">Valley oak</name>
    <dbReference type="NCBI Taxonomy" id="97700"/>
    <lineage>
        <taxon>Eukaryota</taxon>
        <taxon>Viridiplantae</taxon>
        <taxon>Streptophyta</taxon>
        <taxon>Embryophyta</taxon>
        <taxon>Tracheophyta</taxon>
        <taxon>Spermatophyta</taxon>
        <taxon>Magnoliopsida</taxon>
        <taxon>eudicotyledons</taxon>
        <taxon>Gunneridae</taxon>
        <taxon>Pentapetalae</taxon>
        <taxon>rosids</taxon>
        <taxon>fabids</taxon>
        <taxon>Fagales</taxon>
        <taxon>Fagaceae</taxon>
        <taxon>Quercus</taxon>
    </lineage>
</organism>
<accession>A0A7N2M4A2</accession>
<reference evidence="2 3" key="1">
    <citation type="journal article" date="2016" name="G3 (Bethesda)">
        <title>First Draft Assembly and Annotation of the Genome of a California Endemic Oak Quercus lobata Nee (Fagaceae).</title>
        <authorList>
            <person name="Sork V.L."/>
            <person name="Fitz-Gibbon S.T."/>
            <person name="Puiu D."/>
            <person name="Crepeau M."/>
            <person name="Gugger P.F."/>
            <person name="Sherman R."/>
            <person name="Stevens K."/>
            <person name="Langley C.H."/>
            <person name="Pellegrini M."/>
            <person name="Salzberg S.L."/>
        </authorList>
    </citation>
    <scope>NUCLEOTIDE SEQUENCE [LARGE SCALE GENOMIC DNA]</scope>
    <source>
        <strain evidence="2 3">cv. SW786</strain>
    </source>
</reference>
<dbReference type="InterPro" id="IPR036691">
    <property type="entry name" value="Endo/exonu/phosph_ase_sf"/>
</dbReference>
<proteinExistence type="predicted"/>
<evidence type="ECO:0000313" key="2">
    <source>
        <dbReference type="EnsemblPlants" id="QL07p020793:mrna"/>
    </source>
</evidence>
<dbReference type="InParanoid" id="A0A7N2M4A2"/>
<protein>
    <submittedName>
        <fullName evidence="2">Uncharacterized protein</fullName>
    </submittedName>
</protein>